<evidence type="ECO:0000313" key="3">
    <source>
        <dbReference type="EMBL" id="PPK48385.1"/>
    </source>
</evidence>
<dbReference type="GO" id="GO:0043884">
    <property type="term" value="F:CO-methylating acetyl-CoA synthase activity"/>
    <property type="evidence" value="ECO:0007669"/>
    <property type="project" value="UniProtKB-EC"/>
</dbReference>
<dbReference type="EMBL" id="PTIS01000007">
    <property type="protein sequence ID" value="PPK48385.1"/>
    <property type="molecule type" value="Genomic_DNA"/>
</dbReference>
<dbReference type="OrthoDB" id="1778246at2"/>
<name>A0A2S6FXX2_9CLOT</name>
<dbReference type="InterPro" id="IPR038571">
    <property type="entry name" value="CO_DH/Ac-CoA_synth_bsu_3_sf"/>
</dbReference>
<dbReference type="Pfam" id="PF03598">
    <property type="entry name" value="CdhC"/>
    <property type="match status" value="1"/>
</dbReference>
<comment type="caution">
    <text evidence="3">The sequence shown here is derived from an EMBL/GenBank/DDBJ whole genome shotgun (WGS) entry which is preliminary data.</text>
</comment>
<dbReference type="EC" id="2.3.1.169" evidence="1"/>
<dbReference type="GO" id="GO:0043885">
    <property type="term" value="F:anaerobic carbon-monoxide dehydrogenase activity"/>
    <property type="evidence" value="ECO:0007669"/>
    <property type="project" value="InterPro"/>
</dbReference>
<dbReference type="SUPFAM" id="SSF56821">
    <property type="entry name" value="Prismane protein-like"/>
    <property type="match status" value="1"/>
</dbReference>
<dbReference type="Gene3D" id="3.30.1650.10">
    <property type="entry name" value="Bifunctional carbon monoxide dehydrogenase/acetyl-coa synthase(codh/acs), Chain M, domain 3"/>
    <property type="match status" value="1"/>
</dbReference>
<dbReference type="InterPro" id="IPR004461">
    <property type="entry name" value="CO_DH/Ac-CoA_synth_bsu"/>
</dbReference>
<sequence length="239" mass="27081">MELYDSIIKNTIDLLSPYTPTSLAVSKDNAWPMGSLNELILKKDSQFELGGSYKPAVNFQCVTTLESFIQKDEILLYGKDLSEINGDVSFARLAFLQINNLEDDDTAYKAIKELEFIKYNMNLDGYMMRASTMDKREQVRIAKTAINSSISFENVGNAFINKYKENPLVKAVKVIFITSDMPIFKQLTSNAEKVDKITLTLNHVLSNMNLDCHSCNLKSICDEVEGMRELHFKNSKTSN</sequence>
<dbReference type="InterPro" id="IPR011254">
    <property type="entry name" value="Prismane-like_sf"/>
</dbReference>
<evidence type="ECO:0000256" key="1">
    <source>
        <dbReference type="ARBA" id="ARBA00012244"/>
    </source>
</evidence>
<evidence type="ECO:0000313" key="4">
    <source>
        <dbReference type="Proteomes" id="UP000239863"/>
    </source>
</evidence>
<dbReference type="GO" id="GO:0006084">
    <property type="term" value="P:acetyl-CoA metabolic process"/>
    <property type="evidence" value="ECO:0007669"/>
    <property type="project" value="InterPro"/>
</dbReference>
<protein>
    <recommendedName>
        <fullName evidence="1">CO-methylating acetyl-CoA synthase</fullName>
        <ecNumber evidence="1">2.3.1.169</ecNumber>
    </recommendedName>
</protein>
<gene>
    <name evidence="3" type="ORF">BD821_10722</name>
</gene>
<dbReference type="Proteomes" id="UP000239863">
    <property type="component" value="Unassembled WGS sequence"/>
</dbReference>
<proteinExistence type="predicted"/>
<keyword evidence="2" id="KW-0808">Transferase</keyword>
<dbReference type="RefSeq" id="WP_104409775.1">
    <property type="nucleotide sequence ID" value="NZ_PTIS01000007.1"/>
</dbReference>
<evidence type="ECO:0000256" key="2">
    <source>
        <dbReference type="ARBA" id="ARBA00022679"/>
    </source>
</evidence>
<dbReference type="STRING" id="37659.GCA_000703125_02424"/>
<accession>A0A2S6FXX2</accession>
<reference evidence="3 4" key="1">
    <citation type="submission" date="2018-02" db="EMBL/GenBank/DDBJ databases">
        <title>Genomic Encyclopedia of Archaeal and Bacterial Type Strains, Phase II (KMG-II): from individual species to whole genera.</title>
        <authorList>
            <person name="Goeker M."/>
        </authorList>
    </citation>
    <scope>NUCLEOTIDE SEQUENCE [LARGE SCALE GENOMIC DNA]</scope>
    <source>
        <strain evidence="3 4">DSM 15099</strain>
    </source>
</reference>
<organism evidence="3 4">
    <name type="scientific">Clostridium algidicarnis DSM 15099</name>
    <dbReference type="NCBI Taxonomy" id="1121295"/>
    <lineage>
        <taxon>Bacteria</taxon>
        <taxon>Bacillati</taxon>
        <taxon>Bacillota</taxon>
        <taxon>Clostridia</taxon>
        <taxon>Eubacteriales</taxon>
        <taxon>Clostridiaceae</taxon>
        <taxon>Clostridium</taxon>
    </lineage>
</organism>
<dbReference type="AlphaFoldDB" id="A0A2S6FXX2"/>